<feature type="domain" description="AAA+ ATPase" evidence="1">
    <location>
        <begin position="42"/>
        <end position="275"/>
    </location>
</feature>
<dbReference type="RefSeq" id="WP_107283626.1">
    <property type="nucleotide sequence ID" value="NZ_PYMC01000008.1"/>
</dbReference>
<dbReference type="EMBL" id="PYMC01000008">
    <property type="protein sequence ID" value="PSW04547.1"/>
    <property type="molecule type" value="Genomic_DNA"/>
</dbReference>
<proteinExistence type="predicted"/>
<gene>
    <name evidence="2" type="ORF">C9I89_12145</name>
</gene>
<dbReference type="PANTHER" id="PTHR35894:SF7">
    <property type="entry name" value="GENERAL SECRETION PATHWAY PROTEIN A-RELATED"/>
    <property type="match status" value="1"/>
</dbReference>
<dbReference type="OrthoDB" id="9780149at2"/>
<dbReference type="InterPro" id="IPR003593">
    <property type="entry name" value="AAA+_ATPase"/>
</dbReference>
<dbReference type="SUPFAM" id="SSF52540">
    <property type="entry name" value="P-loop containing nucleoside triphosphate hydrolases"/>
    <property type="match status" value="1"/>
</dbReference>
<keyword evidence="3" id="KW-1185">Reference proteome</keyword>
<dbReference type="Gene3D" id="3.40.50.300">
    <property type="entry name" value="P-loop containing nucleotide triphosphate hydrolases"/>
    <property type="match status" value="1"/>
</dbReference>
<name>A0A2T3MX39_9GAMM</name>
<dbReference type="AlphaFoldDB" id="A0A2T3MX39"/>
<dbReference type="InterPro" id="IPR052026">
    <property type="entry name" value="ExeA_AAA_ATPase_DNA-bind"/>
</dbReference>
<dbReference type="CDD" id="cd00009">
    <property type="entry name" value="AAA"/>
    <property type="match status" value="1"/>
</dbReference>
<reference evidence="2 3" key="1">
    <citation type="submission" date="2018-03" db="EMBL/GenBank/DDBJ databases">
        <title>Whole genome sequencing of Histamine producing bacteria.</title>
        <authorList>
            <person name="Butler K."/>
        </authorList>
    </citation>
    <scope>NUCLEOTIDE SEQUENCE [LARGE SCALE GENOMIC DNA]</scope>
    <source>
        <strain evidence="2 3">DSM 16190</strain>
    </source>
</reference>
<dbReference type="PANTHER" id="PTHR35894">
    <property type="entry name" value="GENERAL SECRETION PATHWAY PROTEIN A-RELATED"/>
    <property type="match status" value="1"/>
</dbReference>
<comment type="caution">
    <text evidence="2">The sequence shown here is derived from an EMBL/GenBank/DDBJ whole genome shotgun (WGS) entry which is preliminary data.</text>
</comment>
<dbReference type="Pfam" id="PF13401">
    <property type="entry name" value="AAA_22"/>
    <property type="match status" value="1"/>
</dbReference>
<dbReference type="Proteomes" id="UP000240904">
    <property type="component" value="Unassembled WGS sequence"/>
</dbReference>
<dbReference type="GO" id="GO:0016887">
    <property type="term" value="F:ATP hydrolysis activity"/>
    <property type="evidence" value="ECO:0007669"/>
    <property type="project" value="InterPro"/>
</dbReference>
<sequence length="285" mass="32463">MYQSHFGFCQAPFTLTPNTALFHALPPHLEAIQTVLAALEMREGIIQISGEVGTGKTLVCRMLINQLPERFDLAYLPTPAMDGHELRTALAKELNLSREGELDLTDSTALTERIHHELIRRKAQGQSVVVLLDEAQALPDDALEVIRLLGNLETEQEKLLHIVLFGQPELDERLSQHHLRQFRQRITFRADLRSLDLAETISYIEHRLERVGCETRLFSLAQYRALWKSSQGIPRVINQLCHKALIATYSSNNRMVSRTELLMAIKDTLGARQPTCTYPVLWGWH</sequence>
<dbReference type="InterPro" id="IPR027417">
    <property type="entry name" value="P-loop_NTPase"/>
</dbReference>
<dbReference type="InterPro" id="IPR049945">
    <property type="entry name" value="AAA_22"/>
</dbReference>
<protein>
    <submittedName>
        <fullName evidence="2">MSHA biogenesis protein MshM</fullName>
    </submittedName>
</protein>
<evidence type="ECO:0000313" key="2">
    <source>
        <dbReference type="EMBL" id="PSW04547.1"/>
    </source>
</evidence>
<evidence type="ECO:0000313" key="3">
    <source>
        <dbReference type="Proteomes" id="UP000240904"/>
    </source>
</evidence>
<dbReference type="SMART" id="SM00382">
    <property type="entry name" value="AAA"/>
    <property type="match status" value="1"/>
</dbReference>
<accession>A0A2T3MX39</accession>
<evidence type="ECO:0000259" key="1">
    <source>
        <dbReference type="SMART" id="SM00382"/>
    </source>
</evidence>
<organism evidence="2 3">
    <name type="scientific">Photobacterium lipolyticum</name>
    <dbReference type="NCBI Taxonomy" id="266810"/>
    <lineage>
        <taxon>Bacteria</taxon>
        <taxon>Pseudomonadati</taxon>
        <taxon>Pseudomonadota</taxon>
        <taxon>Gammaproteobacteria</taxon>
        <taxon>Vibrionales</taxon>
        <taxon>Vibrionaceae</taxon>
        <taxon>Photobacterium</taxon>
    </lineage>
</organism>